<dbReference type="PRINTS" id="PR00359">
    <property type="entry name" value="BP450"/>
</dbReference>
<keyword evidence="4" id="KW-1185">Reference proteome</keyword>
<evidence type="ECO:0000313" key="3">
    <source>
        <dbReference type="EMBL" id="TVZ02352.1"/>
    </source>
</evidence>
<comment type="similarity">
    <text evidence="1 2">Belongs to the cytochrome P450 family.</text>
</comment>
<keyword evidence="2" id="KW-0479">Metal-binding</keyword>
<dbReference type="Pfam" id="PF00067">
    <property type="entry name" value="p450"/>
    <property type="match status" value="1"/>
</dbReference>
<proteinExistence type="inferred from homology"/>
<keyword evidence="2" id="KW-0560">Oxidoreductase</keyword>
<dbReference type="Gene3D" id="1.10.630.10">
    <property type="entry name" value="Cytochrome P450"/>
    <property type="match status" value="1"/>
</dbReference>
<evidence type="ECO:0000256" key="1">
    <source>
        <dbReference type="ARBA" id="ARBA00010617"/>
    </source>
</evidence>
<keyword evidence="2" id="KW-0349">Heme</keyword>
<dbReference type="OrthoDB" id="502624at2"/>
<dbReference type="InterPro" id="IPR002397">
    <property type="entry name" value="Cyt_P450_B"/>
</dbReference>
<organism evidence="3 4">
    <name type="scientific">Trebonia kvetii</name>
    <dbReference type="NCBI Taxonomy" id="2480626"/>
    <lineage>
        <taxon>Bacteria</taxon>
        <taxon>Bacillati</taxon>
        <taxon>Actinomycetota</taxon>
        <taxon>Actinomycetes</taxon>
        <taxon>Streptosporangiales</taxon>
        <taxon>Treboniaceae</taxon>
        <taxon>Trebonia</taxon>
    </lineage>
</organism>
<dbReference type="GO" id="GO:0020037">
    <property type="term" value="F:heme binding"/>
    <property type="evidence" value="ECO:0007669"/>
    <property type="project" value="InterPro"/>
</dbReference>
<dbReference type="InterPro" id="IPR001128">
    <property type="entry name" value="Cyt_P450"/>
</dbReference>
<dbReference type="InterPro" id="IPR017972">
    <property type="entry name" value="Cyt_P450_CS"/>
</dbReference>
<evidence type="ECO:0000313" key="4">
    <source>
        <dbReference type="Proteomes" id="UP000460272"/>
    </source>
</evidence>
<dbReference type="InterPro" id="IPR036396">
    <property type="entry name" value="Cyt_P450_sf"/>
</dbReference>
<keyword evidence="2" id="KW-0408">Iron</keyword>
<dbReference type="GO" id="GO:0036199">
    <property type="term" value="F:cholest-4-en-3-one 26-monooxygenase activity"/>
    <property type="evidence" value="ECO:0007669"/>
    <property type="project" value="TreeGrafter"/>
</dbReference>
<dbReference type="Proteomes" id="UP000460272">
    <property type="component" value="Unassembled WGS sequence"/>
</dbReference>
<dbReference type="GO" id="GO:0005506">
    <property type="term" value="F:iron ion binding"/>
    <property type="evidence" value="ECO:0007669"/>
    <property type="project" value="InterPro"/>
</dbReference>
<accession>A0A6P2BTE3</accession>
<evidence type="ECO:0000256" key="2">
    <source>
        <dbReference type="RuleBase" id="RU000461"/>
    </source>
</evidence>
<comment type="caution">
    <text evidence="3">The sequence shown here is derived from an EMBL/GenBank/DDBJ whole genome shotgun (WGS) entry which is preliminary data.</text>
</comment>
<dbReference type="AlphaFoldDB" id="A0A6P2BTE3"/>
<dbReference type="RefSeq" id="WP_145857273.1">
    <property type="nucleotide sequence ID" value="NZ_RPFW01000005.1"/>
</dbReference>
<keyword evidence="2" id="KW-0503">Monooxygenase</keyword>
<reference evidence="3 4" key="1">
    <citation type="submission" date="2018-11" db="EMBL/GenBank/DDBJ databases">
        <title>Trebonia kvetii gen.nov., sp.nov., a novel acidophilic actinobacterium, and proposal of the new actinobacterial family Treboniaceae fam. nov.</title>
        <authorList>
            <person name="Rapoport D."/>
            <person name="Sagova-Mareckova M."/>
            <person name="Sedlacek I."/>
            <person name="Provaznik J."/>
            <person name="Kralova S."/>
            <person name="Pavlinic D."/>
            <person name="Benes V."/>
            <person name="Kopecky J."/>
        </authorList>
    </citation>
    <scope>NUCLEOTIDE SEQUENCE [LARGE SCALE GENOMIC DNA]</scope>
    <source>
        <strain evidence="3 4">15Tr583</strain>
    </source>
</reference>
<dbReference type="GO" id="GO:0008395">
    <property type="term" value="F:steroid hydroxylase activity"/>
    <property type="evidence" value="ECO:0007669"/>
    <property type="project" value="TreeGrafter"/>
</dbReference>
<dbReference type="PANTHER" id="PTHR46696">
    <property type="entry name" value="P450, PUTATIVE (EUROFUNG)-RELATED"/>
    <property type="match status" value="1"/>
</dbReference>
<dbReference type="SUPFAM" id="SSF48264">
    <property type="entry name" value="Cytochrome P450"/>
    <property type="match status" value="1"/>
</dbReference>
<dbReference type="PROSITE" id="PS00086">
    <property type="entry name" value="CYTOCHROME_P450"/>
    <property type="match status" value="1"/>
</dbReference>
<dbReference type="EMBL" id="RPFW01000005">
    <property type="protein sequence ID" value="TVZ02352.1"/>
    <property type="molecule type" value="Genomic_DNA"/>
</dbReference>
<name>A0A6P2BTE3_9ACTN</name>
<dbReference type="GO" id="GO:0006707">
    <property type="term" value="P:cholesterol catabolic process"/>
    <property type="evidence" value="ECO:0007669"/>
    <property type="project" value="TreeGrafter"/>
</dbReference>
<gene>
    <name evidence="3" type="ORF">EAS64_26455</name>
</gene>
<sequence length="421" mass="47171">MTDFTTTDYFSDESVAADTYPYFDFLLEGRRVWREPHHGVVMVAGHEEVLTVLRDAATFSNVNIVAGPSFKFPVELTGDDVTEQVEQCRDAVPMGDQIISFDPPKHTAHRGLLMGLITPKRLKENEEFMWRLADRQLDVVLPGGQCEFIDDFAQPYTLLVIADLLGVPESDHPSLLRQAGVGRRLLGDTGEDEGRPHHPLDFLYGYFTERIEELRREPRGDVLTGMARATFPDGSTPEPVDVARIAANLFSAGQETTVRLLSTALRLICDEPGLQQRLREHRELIPRFIEETLRLESPIKGAFRLALKTTTLAGVEIPAGSTIMLLHGATGRDPRQFECPHEMRIDRPNVRQHISFGAGIHTCPGAPLARAEGRVVIERLFDRTNEIRVSEAAHGPAGARRYEYLPTYMIHGLRALTLEFS</sequence>
<dbReference type="PRINTS" id="PR00385">
    <property type="entry name" value="P450"/>
</dbReference>
<dbReference type="PANTHER" id="PTHR46696:SF4">
    <property type="entry name" value="BIOTIN BIOSYNTHESIS CYTOCHROME P450"/>
    <property type="match status" value="1"/>
</dbReference>
<protein>
    <submittedName>
        <fullName evidence="3">Cytochrome P450</fullName>
    </submittedName>
</protein>